<proteinExistence type="predicted"/>
<reference evidence="2 4" key="1">
    <citation type="submission" date="2024-02" db="EMBL/GenBank/DDBJ databases">
        <authorList>
            <person name="Chen Y."/>
            <person name="Shah S."/>
            <person name="Dougan E. K."/>
            <person name="Thang M."/>
            <person name="Chan C."/>
        </authorList>
    </citation>
    <scope>NUCLEOTIDE SEQUENCE [LARGE SCALE GENOMIC DNA]</scope>
</reference>
<dbReference type="Proteomes" id="UP001642484">
    <property type="component" value="Unassembled WGS sequence"/>
</dbReference>
<accession>A0ABP0LU76</accession>
<dbReference type="EMBL" id="CAXAMN010014014">
    <property type="protein sequence ID" value="CAK9042317.1"/>
    <property type="molecule type" value="Genomic_DNA"/>
</dbReference>
<protein>
    <submittedName>
        <fullName evidence="2">Uncharacterized protein</fullName>
    </submittedName>
</protein>
<gene>
    <name evidence="2" type="ORF">CCMP2556_LOCUS22535</name>
    <name evidence="3" type="ORF">CCMP2556_LOCUS22542</name>
</gene>
<organism evidence="2 4">
    <name type="scientific">Durusdinium trenchii</name>
    <dbReference type="NCBI Taxonomy" id="1381693"/>
    <lineage>
        <taxon>Eukaryota</taxon>
        <taxon>Sar</taxon>
        <taxon>Alveolata</taxon>
        <taxon>Dinophyceae</taxon>
        <taxon>Suessiales</taxon>
        <taxon>Symbiodiniaceae</taxon>
        <taxon>Durusdinium</taxon>
    </lineage>
</organism>
<dbReference type="EMBL" id="CAXAMN010014003">
    <property type="protein sequence ID" value="CAK9042291.1"/>
    <property type="molecule type" value="Genomic_DNA"/>
</dbReference>
<evidence type="ECO:0000256" key="1">
    <source>
        <dbReference type="SAM" id="Phobius"/>
    </source>
</evidence>
<feature type="transmembrane region" description="Helical" evidence="1">
    <location>
        <begin position="163"/>
        <end position="181"/>
    </location>
</feature>
<keyword evidence="4" id="KW-1185">Reference proteome</keyword>
<evidence type="ECO:0000313" key="4">
    <source>
        <dbReference type="Proteomes" id="UP001642484"/>
    </source>
</evidence>
<evidence type="ECO:0000313" key="2">
    <source>
        <dbReference type="EMBL" id="CAK9042291.1"/>
    </source>
</evidence>
<keyword evidence="1" id="KW-0812">Transmembrane</keyword>
<evidence type="ECO:0000313" key="3">
    <source>
        <dbReference type="EMBL" id="CAK9042317.1"/>
    </source>
</evidence>
<name>A0ABP0LU76_9DINO</name>
<keyword evidence="1" id="KW-0472">Membrane</keyword>
<sequence>MPKDSLRISASWLECASVVPIIPEPVNHVLLPNVLREISLSPSQRRARDATSHPTSLRYFASMSSPAITPLCKESKVCCPNSQCVPGLETFSGCKAERGPVRCDAAEMSSGFPLKNGICRCADGYSCETGKCIQLTPGVQPLPPLDRSLLEVHRYRKAAAMNWALLTLCSLLSLVMVAWVARCAVRLCSLEEAPQDEMRTGRRSEVQGLLHGLEDGTEKMEF</sequence>
<keyword evidence="1" id="KW-1133">Transmembrane helix</keyword>
<comment type="caution">
    <text evidence="2">The sequence shown here is derived from an EMBL/GenBank/DDBJ whole genome shotgun (WGS) entry which is preliminary data.</text>
</comment>